<dbReference type="InterPro" id="IPR001478">
    <property type="entry name" value="PDZ"/>
</dbReference>
<dbReference type="InterPro" id="IPR036034">
    <property type="entry name" value="PDZ_sf"/>
</dbReference>
<dbReference type="InterPro" id="IPR009003">
    <property type="entry name" value="Peptidase_S1_PA"/>
</dbReference>
<keyword evidence="3" id="KW-1185">Reference proteome</keyword>
<dbReference type="Pfam" id="PF13180">
    <property type="entry name" value="PDZ_2"/>
    <property type="match status" value="1"/>
</dbReference>
<keyword evidence="2" id="KW-0378">Hydrolase</keyword>
<dbReference type="Gene3D" id="2.30.42.10">
    <property type="match status" value="1"/>
</dbReference>
<evidence type="ECO:0000313" key="3">
    <source>
        <dbReference type="Proteomes" id="UP001519924"/>
    </source>
</evidence>
<dbReference type="PROSITE" id="PS50106">
    <property type="entry name" value="PDZ"/>
    <property type="match status" value="1"/>
</dbReference>
<comment type="caution">
    <text evidence="2">The sequence shown here is derived from an EMBL/GenBank/DDBJ whole genome shotgun (WGS) entry which is preliminary data.</text>
</comment>
<evidence type="ECO:0000313" key="2">
    <source>
        <dbReference type="EMBL" id="MBW8268476.1"/>
    </source>
</evidence>
<keyword evidence="2" id="KW-0645">Protease</keyword>
<accession>A0ABS7F0Z4</accession>
<dbReference type="Gene3D" id="2.40.10.120">
    <property type="match status" value="1"/>
</dbReference>
<proteinExistence type="predicted"/>
<gene>
    <name evidence="2" type="ORF">K1J50_03145</name>
</gene>
<dbReference type="SUPFAM" id="SSF50156">
    <property type="entry name" value="PDZ domain-like"/>
    <property type="match status" value="1"/>
</dbReference>
<dbReference type="SMART" id="SM00228">
    <property type="entry name" value="PDZ"/>
    <property type="match status" value="1"/>
</dbReference>
<name>A0ABS7F0Z4_9PROT</name>
<evidence type="ECO:0000259" key="1">
    <source>
        <dbReference type="PROSITE" id="PS50106"/>
    </source>
</evidence>
<protein>
    <submittedName>
        <fullName evidence="2">S1C family serine protease</fullName>
    </submittedName>
</protein>
<dbReference type="GO" id="GO:0006508">
    <property type="term" value="P:proteolysis"/>
    <property type="evidence" value="ECO:0007669"/>
    <property type="project" value="UniProtKB-KW"/>
</dbReference>
<dbReference type="RefSeq" id="WP_220115983.1">
    <property type="nucleotide sequence ID" value="NZ_JAHZUY010000004.1"/>
</dbReference>
<reference evidence="2 3" key="1">
    <citation type="submission" date="2021-08" db="EMBL/GenBank/DDBJ databases">
        <title>Caldovatus sediminis gen. nov., sp. nov., a moderately thermophilic bacterium isolated from a hot spring.</title>
        <authorList>
            <person name="Hu C.-J."/>
            <person name="Li W.-J."/>
            <person name="Xian W.-D."/>
        </authorList>
    </citation>
    <scope>NUCLEOTIDE SEQUENCE [LARGE SCALE GENOMIC DNA]</scope>
    <source>
        <strain evidence="2 3">SYSU G05006</strain>
    </source>
</reference>
<dbReference type="Pfam" id="PF13365">
    <property type="entry name" value="Trypsin_2"/>
    <property type="match status" value="1"/>
</dbReference>
<sequence>MANSEEDWEIPAELQPDPVEWPFPLDRALGAVLGLKSVVPEDAFTARTLGTERQGSGVLIRRDGLVLTIGYLIAEAESVWLTTAAGRVVPGHALAYDHESGFGLVQALGRLEDVPALEIGEAGQAQPGSRAVLAAAGGRARAVACVIAARQPFAGYWEYALDDAFYTAPAHPAWGGAALIGEDGRLLGIGSLILQRRDSMGRRLDLNMVVPVSGLAPILDDLLAYGRVNRPARPWLGLYASEDEEGVTVVAVAPGGPAEHAGVRPGDRLLAVGATRIEELGAFWKAVWGCGAAGAPVPLVILRGGRRREVVVESADRRRFLKAPRLH</sequence>
<dbReference type="SUPFAM" id="SSF50494">
    <property type="entry name" value="Trypsin-like serine proteases"/>
    <property type="match status" value="1"/>
</dbReference>
<dbReference type="EMBL" id="JAHZUY010000004">
    <property type="protein sequence ID" value="MBW8268476.1"/>
    <property type="molecule type" value="Genomic_DNA"/>
</dbReference>
<dbReference type="Proteomes" id="UP001519924">
    <property type="component" value="Unassembled WGS sequence"/>
</dbReference>
<feature type="domain" description="PDZ" evidence="1">
    <location>
        <begin position="222"/>
        <end position="280"/>
    </location>
</feature>
<organism evidence="2 3">
    <name type="scientific">Caldovatus aquaticus</name>
    <dbReference type="NCBI Taxonomy" id="2865671"/>
    <lineage>
        <taxon>Bacteria</taxon>
        <taxon>Pseudomonadati</taxon>
        <taxon>Pseudomonadota</taxon>
        <taxon>Alphaproteobacteria</taxon>
        <taxon>Acetobacterales</taxon>
        <taxon>Roseomonadaceae</taxon>
        <taxon>Caldovatus</taxon>
    </lineage>
</organism>
<dbReference type="GO" id="GO:0008233">
    <property type="term" value="F:peptidase activity"/>
    <property type="evidence" value="ECO:0007669"/>
    <property type="project" value="UniProtKB-KW"/>
</dbReference>